<dbReference type="EMBL" id="JPJI01000004">
    <property type="protein sequence ID" value="KEZ94557.1"/>
    <property type="molecule type" value="Genomic_DNA"/>
</dbReference>
<dbReference type="Pfam" id="PF13289">
    <property type="entry name" value="SIR2_2"/>
    <property type="match status" value="1"/>
</dbReference>
<dbReference type="Proteomes" id="UP000028531">
    <property type="component" value="Unassembled WGS sequence"/>
</dbReference>
<dbReference type="AlphaFoldDB" id="A0A084K023"/>
<comment type="caution">
    <text evidence="1">The sequence shown here is derived from an EMBL/GenBank/DDBJ whole genome shotgun (WGS) entry which is preliminary data.</text>
</comment>
<evidence type="ECO:0000313" key="1">
    <source>
        <dbReference type="EMBL" id="KEZ94557.1"/>
    </source>
</evidence>
<gene>
    <name evidence="1" type="ORF">IL45_00335</name>
    <name evidence="2" type="ORF">LY02_02531</name>
</gene>
<dbReference type="RefSeq" id="WP_036578979.1">
    <property type="nucleotide sequence ID" value="NZ_JPJI01000004.1"/>
</dbReference>
<accession>A0A084K023</accession>
<evidence type="ECO:0000313" key="4">
    <source>
        <dbReference type="Proteomes" id="UP000239997"/>
    </source>
</evidence>
<dbReference type="InterPro" id="IPR029035">
    <property type="entry name" value="DHS-like_NAD/FAD-binding_dom"/>
</dbReference>
<dbReference type="OrthoDB" id="1688888at2"/>
<dbReference type="SUPFAM" id="SSF52467">
    <property type="entry name" value="DHS-like NAD/FAD-binding domain"/>
    <property type="match status" value="1"/>
</dbReference>
<dbReference type="Proteomes" id="UP000239997">
    <property type="component" value="Unassembled WGS sequence"/>
</dbReference>
<protein>
    <submittedName>
        <fullName evidence="2">SIR2-like protein</fullName>
    </submittedName>
</protein>
<keyword evidence="4" id="KW-1185">Reference proteome</keyword>
<reference evidence="2 4" key="2">
    <citation type="submission" date="2018-03" db="EMBL/GenBank/DDBJ databases">
        <title>Genomic Encyclopedia of Archaeal and Bacterial Type Strains, Phase II (KMG-II): from individual species to whole genera.</title>
        <authorList>
            <person name="Goeker M."/>
        </authorList>
    </citation>
    <scope>NUCLEOTIDE SEQUENCE [LARGE SCALE GENOMIC DNA]</scope>
    <source>
        <strain evidence="2 4">DSM 22727</strain>
    </source>
</reference>
<evidence type="ECO:0000313" key="2">
    <source>
        <dbReference type="EMBL" id="PRX12466.1"/>
    </source>
</evidence>
<sequence length="496" mass="57548">MFFFTHLNDEKSRNYVNIFDKEYRREFEVLLLGLLDDLAKQEGKKRLHRYPKFEFITKDQIARKIELDAIIEDGFLNIPDNTLVEIKSRFSKLLLSTILNRIVQTNSGYKSVLLIFADEISLDDKDRAIGIAKRRGLSLIIWDNNEVLKLIKSNEDLSLKILSNIGKEVFNQTIEYAKKSSDDWILERDQKLVKLKKAYENDEIILMLGAGASKDAGVPSWNELLKKLNLSIINEKISDKLTIAEKDEIADELVSIQNGAPIVSASYIRSALGENFKNEIKKALYRTVKPIKDQPLLETISKLAQPRRRKVGIESIITYNFDDLLEKHLKKNGVEFKSMYREADQEEMTKLPIYHVHGFIPRDEKLYTNLDQSVLVFSEDGYLQMQSDPYSWSNIVQIKALREKTCVLIGLSGIDPNLRRLFSIHSEKYDGCKHYILLEREIKSTIISKSKKYQEFSKLHHKIQEDTFNKIGLNVIWYEDHKEVPSLLEKLRTNAT</sequence>
<name>A0A084K023_NONUL</name>
<dbReference type="EMBL" id="PVNA01000006">
    <property type="protein sequence ID" value="PRX12466.1"/>
    <property type="molecule type" value="Genomic_DNA"/>
</dbReference>
<proteinExistence type="predicted"/>
<organism evidence="1 3">
    <name type="scientific">Nonlabens ulvanivorans</name>
    <name type="common">Persicivirga ulvanivorans</name>
    <dbReference type="NCBI Taxonomy" id="906888"/>
    <lineage>
        <taxon>Bacteria</taxon>
        <taxon>Pseudomonadati</taxon>
        <taxon>Bacteroidota</taxon>
        <taxon>Flavobacteriia</taxon>
        <taxon>Flavobacteriales</taxon>
        <taxon>Flavobacteriaceae</taxon>
        <taxon>Nonlabens</taxon>
    </lineage>
</organism>
<reference evidence="1 3" key="1">
    <citation type="submission" date="2014-07" db="EMBL/GenBank/DDBJ databases">
        <title>Draft genome sequence of Nonlabens ulvanivorans, an ulvan degrading bacterium.</title>
        <authorList>
            <person name="Kopel M."/>
            <person name="Helbert W."/>
            <person name="Henrissat B."/>
            <person name="Doniger T."/>
            <person name="Banin E."/>
        </authorList>
    </citation>
    <scope>NUCLEOTIDE SEQUENCE [LARGE SCALE GENOMIC DNA]</scope>
    <source>
        <strain evidence="1 3">PLR</strain>
    </source>
</reference>
<evidence type="ECO:0000313" key="3">
    <source>
        <dbReference type="Proteomes" id="UP000028531"/>
    </source>
</evidence>